<name>A0ABD1PGR3_9LAMI</name>
<accession>A0ABD1PGR3</accession>
<dbReference type="Proteomes" id="UP001604277">
    <property type="component" value="Unassembled WGS sequence"/>
</dbReference>
<comment type="caution">
    <text evidence="2">The sequence shown here is derived from an EMBL/GenBank/DDBJ whole genome shotgun (WGS) entry which is preliminary data.</text>
</comment>
<dbReference type="AlphaFoldDB" id="A0ABD1PGR3"/>
<keyword evidence="1" id="KW-0413">Isomerase</keyword>
<proteinExistence type="predicted"/>
<dbReference type="EMBL" id="JBFOLJ010000020">
    <property type="protein sequence ID" value="KAL2463101.1"/>
    <property type="molecule type" value="Genomic_DNA"/>
</dbReference>
<evidence type="ECO:0000256" key="1">
    <source>
        <dbReference type="ARBA" id="ARBA00023235"/>
    </source>
</evidence>
<evidence type="ECO:0000313" key="2">
    <source>
        <dbReference type="EMBL" id="KAL2463101.1"/>
    </source>
</evidence>
<dbReference type="InterPro" id="IPR001920">
    <property type="entry name" value="Asp/Glu_race"/>
</dbReference>
<protein>
    <recommendedName>
        <fullName evidence="4">Aspartate racemase</fullName>
    </recommendedName>
</protein>
<keyword evidence="3" id="KW-1185">Reference proteome</keyword>
<reference evidence="3" key="1">
    <citation type="submission" date="2024-07" db="EMBL/GenBank/DDBJ databases">
        <title>Two chromosome-level genome assemblies of Korean endemic species Abeliophyllum distichum and Forsythia ovata (Oleaceae).</title>
        <authorList>
            <person name="Jang H."/>
        </authorList>
    </citation>
    <scope>NUCLEOTIDE SEQUENCE [LARGE SCALE GENOMIC DNA]</scope>
</reference>
<evidence type="ECO:0008006" key="4">
    <source>
        <dbReference type="Google" id="ProtNLM"/>
    </source>
</evidence>
<dbReference type="Pfam" id="PF01177">
    <property type="entry name" value="Asp_Glu_race"/>
    <property type="match status" value="1"/>
</dbReference>
<dbReference type="GO" id="GO:0016853">
    <property type="term" value="F:isomerase activity"/>
    <property type="evidence" value="ECO:0007669"/>
    <property type="project" value="UniProtKB-KW"/>
</dbReference>
<dbReference type="Gene3D" id="3.40.50.1860">
    <property type="match status" value="2"/>
</dbReference>
<organism evidence="2 3">
    <name type="scientific">Forsythia ovata</name>
    <dbReference type="NCBI Taxonomy" id="205694"/>
    <lineage>
        <taxon>Eukaryota</taxon>
        <taxon>Viridiplantae</taxon>
        <taxon>Streptophyta</taxon>
        <taxon>Embryophyta</taxon>
        <taxon>Tracheophyta</taxon>
        <taxon>Spermatophyta</taxon>
        <taxon>Magnoliopsida</taxon>
        <taxon>eudicotyledons</taxon>
        <taxon>Gunneridae</taxon>
        <taxon>Pentapetalae</taxon>
        <taxon>asterids</taxon>
        <taxon>lamiids</taxon>
        <taxon>Lamiales</taxon>
        <taxon>Oleaceae</taxon>
        <taxon>Forsythieae</taxon>
        <taxon>Forsythia</taxon>
    </lineage>
</organism>
<dbReference type="InterPro" id="IPR015942">
    <property type="entry name" value="Asp/Glu/hydantoin_racemase"/>
</dbReference>
<dbReference type="SUPFAM" id="SSF53681">
    <property type="entry name" value="Aspartate/glutamate racemase"/>
    <property type="match status" value="2"/>
</dbReference>
<evidence type="ECO:0000313" key="3">
    <source>
        <dbReference type="Proteomes" id="UP001604277"/>
    </source>
</evidence>
<dbReference type="PANTHER" id="PTHR21198">
    <property type="entry name" value="GLUTAMATE RACEMASE"/>
    <property type="match status" value="1"/>
</dbReference>
<gene>
    <name evidence="2" type="ORF">Fot_54338</name>
</gene>
<dbReference type="PANTHER" id="PTHR21198:SF7">
    <property type="entry name" value="ASPARTATE-GLUTAMATE RACEMASE FAMILY"/>
    <property type="match status" value="1"/>
</dbReference>
<sequence length="481" mass="52800">MAPNLTNSPSTTYPSPIHAPGFCPGCSNAKLGANGCLKSGGPARNPAYGLELFHDVASLSIERQLRHTEFSRNCRGRFCLVHKMFAVAKAAAMQKFDLIESSSSSSFSLSSLVSAIDLSTTSKELSQIVELPSLGSCFDSLELNFVYIENNWFDLDPPPQQWLCSGDGGGAADIENSNCFESFKHKSQAREKKVPAFVNLQSSIIPQAEESSNSPDCKRNSFLNKPMRNSNAVGIIGGVMVNSTLNFVKKLNLQDEENGLPFVLCSDPILSKELLDLERSSFRFLSGKNEYASTDQSSIVQILRHKRTFLENSGVSCIVMPCHISHCWHDEVADGCSVPFLHMGECVAKELKEAKLRPLEAGSSPRIGVLATNATLTARFYQEKLQNEGFEVILPDKATVEHTLIPAMEALSRKDIEGAHNLFRIAMQVLLVRAVNTVILASDNVWELLPPNDPLWKKCIDPMDALARSTVKYAQSADRGK</sequence>